<proteinExistence type="predicted"/>
<dbReference type="InterPro" id="IPR027417">
    <property type="entry name" value="P-loop_NTPase"/>
</dbReference>
<dbReference type="GO" id="GO:0016887">
    <property type="term" value="F:ATP hydrolysis activity"/>
    <property type="evidence" value="ECO:0007669"/>
    <property type="project" value="InterPro"/>
</dbReference>
<organism evidence="2 3">
    <name type="scientific">Candidatus Magnetoglobus multicellularis str. Araruama</name>
    <dbReference type="NCBI Taxonomy" id="890399"/>
    <lineage>
        <taxon>Bacteria</taxon>
        <taxon>Pseudomonadati</taxon>
        <taxon>Thermodesulfobacteriota</taxon>
        <taxon>Desulfobacteria</taxon>
        <taxon>Desulfobacterales</taxon>
        <taxon>Desulfobacteraceae</taxon>
        <taxon>Candidatus Magnetoglobus</taxon>
    </lineage>
</organism>
<feature type="domain" description="ORC1/DEAH AAA+ ATPase" evidence="1">
    <location>
        <begin position="49"/>
        <end position="127"/>
    </location>
</feature>
<evidence type="ECO:0000313" key="3">
    <source>
        <dbReference type="Proteomes" id="UP000189670"/>
    </source>
</evidence>
<protein>
    <recommendedName>
        <fullName evidence="1">ORC1/DEAH AAA+ ATPase domain-containing protein</fullName>
    </recommendedName>
</protein>
<evidence type="ECO:0000259" key="1">
    <source>
        <dbReference type="Pfam" id="PF13401"/>
    </source>
</evidence>
<reference evidence="3" key="1">
    <citation type="submission" date="2012-11" db="EMBL/GenBank/DDBJ databases">
        <authorList>
            <person name="Lucero-Rivera Y.E."/>
            <person name="Tovar-Ramirez D."/>
        </authorList>
    </citation>
    <scope>NUCLEOTIDE SEQUENCE [LARGE SCALE GENOMIC DNA]</scope>
    <source>
        <strain evidence="3">Araruama</strain>
    </source>
</reference>
<accession>A0A1V1P534</accession>
<sequence>MALKKRSLQKLFRYQPPGEQKDIVELFCNRETELKWGVDFLNPDETFDKILAVHGRTGCGKSHLVERLLLKIEESKMAYVLIKVNANNQAKPRKILQHLFLLISAKCKDYLSDVDQEHLNILTLLATDELHEWVTSDLESIQKSKGTDLKMGKLLLTAALSSKSGTQNSFERQYTIKTPSNNTLVRWINYSASLLQKNTHNKILIFVDDLDLLDLYGKEGKDVSYQLLTYLKPIAEPASTTVIVTMRPPYFRGGEKEFTNFIDVRLLESKTIKEIYQLRVNMFNEGQQIFSERALSWVECGAFGRVGSFLRRCGEIYQYFYDLNRPISFEDLKAFVKQDIYEKENDNTTSTLMAEIKEHIYRGCLEINVTQNLDDSQILYNILSPIAGRMNHYSINPLYVEVIREMKDK</sequence>
<name>A0A1V1P534_9BACT</name>
<evidence type="ECO:0000313" key="2">
    <source>
        <dbReference type="EMBL" id="ETR69855.1"/>
    </source>
</evidence>
<comment type="caution">
    <text evidence="2">The sequence shown here is derived from an EMBL/GenBank/DDBJ whole genome shotgun (WGS) entry which is preliminary data.</text>
</comment>
<dbReference type="InterPro" id="IPR049945">
    <property type="entry name" value="AAA_22"/>
</dbReference>
<dbReference type="Pfam" id="PF13401">
    <property type="entry name" value="AAA_22"/>
    <property type="match status" value="1"/>
</dbReference>
<dbReference type="SUPFAM" id="SSF52540">
    <property type="entry name" value="P-loop containing nucleoside triphosphate hydrolases"/>
    <property type="match status" value="1"/>
</dbReference>
<dbReference type="EMBL" id="ATBP01000543">
    <property type="protein sequence ID" value="ETR69855.1"/>
    <property type="molecule type" value="Genomic_DNA"/>
</dbReference>
<dbReference type="Proteomes" id="UP000189670">
    <property type="component" value="Unassembled WGS sequence"/>
</dbReference>
<dbReference type="AlphaFoldDB" id="A0A1V1P534"/>
<gene>
    <name evidence="2" type="ORF">OMM_03654</name>
</gene>
<dbReference type="Gene3D" id="3.40.50.300">
    <property type="entry name" value="P-loop containing nucleotide triphosphate hydrolases"/>
    <property type="match status" value="1"/>
</dbReference>